<evidence type="ECO:0000256" key="1">
    <source>
        <dbReference type="SAM" id="SignalP"/>
    </source>
</evidence>
<gene>
    <name evidence="3" type="primary">LOC111087929</name>
</gene>
<keyword evidence="1" id="KW-0732">Signal</keyword>
<dbReference type="RefSeq" id="XP_022252084.1">
    <property type="nucleotide sequence ID" value="XM_022396376.1"/>
</dbReference>
<dbReference type="GeneID" id="111087929"/>
<feature type="signal peptide" evidence="1">
    <location>
        <begin position="1"/>
        <end position="20"/>
    </location>
</feature>
<evidence type="ECO:0000313" key="3">
    <source>
        <dbReference type="RefSeq" id="XP_022252084.1"/>
    </source>
</evidence>
<sequence length="138" mass="15275">MKQNLDRLVIFFCLIMCVRGDLCTCASYVIEEGGFSEDNLVYIITYDQPFVKCAHDGLESCKNFCFESWYSATDGGDLNVIPPGGDETVGQLSCRYLGRDVAGFKIGVFSQACGSDMYDTKLRTKQSLCCLDGSHIQC</sequence>
<accession>A0ABM1T878</accession>
<dbReference type="Proteomes" id="UP000694941">
    <property type="component" value="Unplaced"/>
</dbReference>
<evidence type="ECO:0000313" key="2">
    <source>
        <dbReference type="Proteomes" id="UP000694941"/>
    </source>
</evidence>
<name>A0ABM1T878_LIMPO</name>
<organism evidence="2 3">
    <name type="scientific">Limulus polyphemus</name>
    <name type="common">Atlantic horseshoe crab</name>
    <dbReference type="NCBI Taxonomy" id="6850"/>
    <lineage>
        <taxon>Eukaryota</taxon>
        <taxon>Metazoa</taxon>
        <taxon>Ecdysozoa</taxon>
        <taxon>Arthropoda</taxon>
        <taxon>Chelicerata</taxon>
        <taxon>Merostomata</taxon>
        <taxon>Xiphosura</taxon>
        <taxon>Limulidae</taxon>
        <taxon>Limulus</taxon>
    </lineage>
</organism>
<reference evidence="3" key="1">
    <citation type="submission" date="2025-08" db="UniProtKB">
        <authorList>
            <consortium name="RefSeq"/>
        </authorList>
    </citation>
    <scope>IDENTIFICATION</scope>
    <source>
        <tissue evidence="3">Muscle</tissue>
    </source>
</reference>
<proteinExistence type="predicted"/>
<protein>
    <submittedName>
        <fullName evidence="3">Uncharacterized protein LOC111087929</fullName>
    </submittedName>
</protein>
<feature type="chain" id="PRO_5046489775" evidence="1">
    <location>
        <begin position="21"/>
        <end position="138"/>
    </location>
</feature>
<keyword evidence="2" id="KW-1185">Reference proteome</keyword>